<dbReference type="InterPro" id="IPR052894">
    <property type="entry name" value="AsmA-related"/>
</dbReference>
<dbReference type="PANTHER" id="PTHR30441">
    <property type="entry name" value="DUF748 DOMAIN-CONTAINING PROTEIN"/>
    <property type="match status" value="1"/>
</dbReference>
<keyword evidence="3" id="KW-1185">Reference proteome</keyword>
<proteinExistence type="predicted"/>
<dbReference type="PANTHER" id="PTHR30441:SF8">
    <property type="entry name" value="DUF748 DOMAIN-CONTAINING PROTEIN"/>
    <property type="match status" value="1"/>
</dbReference>
<sequence length="907" mass="99555">MKKVLKILGILLVIVLAALIIIPIAFEDKILNAVKDNINKNLNAELSFVDVDLSLLSSFPNASLSLEDVALTNFEPFKGDTLIAAKEISIDMGLMQLFKDASSQIKVNTLHIDEAFVNVKVDSLGNANYDIAKKTSASDIEQETESTSSEAFVFDIENYEIKNSRIHYYDKVSHISLDLVDFNHSGQGSFSENESKLDTKTTAIASFGLDETQYLNNNQIDLDAVIGLDLKNSKYSFLENQMMINQLPLKFDGFVDVNDDNQEIDITFSTPKSEFRNFFALIPKEYAKNIEGISTRGDFKLEGSIKGVSDDKTIPKMDISMKSSNASFKYPDLPKTVKDINIDAAVKNETGKLADTYVRIGALDFSIDADRFTSKGTIKQLLSNPLIIASLKGKIDLDKIAQAYPMPENNELKGSIRADLSTSFDMNAIEKGQYERIKSQGTAEVSDFLYASDDVVNPITIKDATINFKNADYELASFNATSGSSDISAKGSIDNLYGYLFSDKKLKGNFTINSNKFVVSDFMVADEEATTSENSGSDSEKEESLDHLKIPAFLDVELQANANSVVYDNLNLKNVSGTVQLKDEKAILKEVKSKLFDGSIVLRGDVATGEKIPVYNMQLGIEDFDIAKSFAGMEMLEKLAPIAKVITGKLNTTLNINGELNNDFSPKLESVSGTALAKLFTEQVNTENSPLLSALTSNLSFLEKEKINLKDISTKLAFDKGKVAVSPFNLKYKDIDIQVAGSHGFDRTMDYKATLNVPAKYLGSEVNKLLNQLNDPETNELTVPVVASLTGSFTIPKVNTDLKNAVENLTNQLVQIQKEKLKNKGKNLLHDLVLGNNKKTDSTKTANDATDVLQNVVGGILGGTKKKTDSTKTKSDSIAKKDPVKDAATNILGGLFKKKKKKKDTVN</sequence>
<evidence type="ECO:0000313" key="3">
    <source>
        <dbReference type="Proteomes" id="UP000474296"/>
    </source>
</evidence>
<evidence type="ECO:0000256" key="1">
    <source>
        <dbReference type="SAM" id="Phobius"/>
    </source>
</evidence>
<evidence type="ECO:0000313" key="2">
    <source>
        <dbReference type="EMBL" id="NER18263.1"/>
    </source>
</evidence>
<dbReference type="EMBL" id="JAABOQ010000005">
    <property type="protein sequence ID" value="NER18263.1"/>
    <property type="molecule type" value="Genomic_DNA"/>
</dbReference>
<comment type="caution">
    <text evidence="2">The sequence shown here is derived from an EMBL/GenBank/DDBJ whole genome shotgun (WGS) entry which is preliminary data.</text>
</comment>
<keyword evidence="1" id="KW-1133">Transmembrane helix</keyword>
<keyword evidence="1" id="KW-0472">Membrane</keyword>
<accession>A0A6M0CMU7</accession>
<protein>
    <submittedName>
        <fullName evidence="2">AsmA family protein</fullName>
    </submittedName>
</protein>
<gene>
    <name evidence="2" type="ORF">GWK10_13650</name>
</gene>
<dbReference type="AlphaFoldDB" id="A0A6M0CMU7"/>
<keyword evidence="1" id="KW-0812">Transmembrane</keyword>
<feature type="transmembrane region" description="Helical" evidence="1">
    <location>
        <begin position="7"/>
        <end position="26"/>
    </location>
</feature>
<dbReference type="GO" id="GO:0090313">
    <property type="term" value="P:regulation of protein targeting to membrane"/>
    <property type="evidence" value="ECO:0007669"/>
    <property type="project" value="TreeGrafter"/>
</dbReference>
<reference evidence="2 3" key="1">
    <citation type="submission" date="2020-01" db="EMBL/GenBank/DDBJ databases">
        <title>Spongiivirga citrea KCTC 32990T.</title>
        <authorList>
            <person name="Wang G."/>
        </authorList>
    </citation>
    <scope>NUCLEOTIDE SEQUENCE [LARGE SCALE GENOMIC DNA]</scope>
    <source>
        <strain evidence="2 3">KCTC 32990</strain>
    </source>
</reference>
<dbReference type="RefSeq" id="WP_164032938.1">
    <property type="nucleotide sequence ID" value="NZ_JAABOQ010000005.1"/>
</dbReference>
<name>A0A6M0CMU7_9FLAO</name>
<dbReference type="Proteomes" id="UP000474296">
    <property type="component" value="Unassembled WGS sequence"/>
</dbReference>
<dbReference type="GO" id="GO:0005886">
    <property type="term" value="C:plasma membrane"/>
    <property type="evidence" value="ECO:0007669"/>
    <property type="project" value="TreeGrafter"/>
</dbReference>
<organism evidence="2 3">
    <name type="scientific">Spongiivirga citrea</name>
    <dbReference type="NCBI Taxonomy" id="1481457"/>
    <lineage>
        <taxon>Bacteria</taxon>
        <taxon>Pseudomonadati</taxon>
        <taxon>Bacteroidota</taxon>
        <taxon>Flavobacteriia</taxon>
        <taxon>Flavobacteriales</taxon>
        <taxon>Flavobacteriaceae</taxon>
        <taxon>Spongiivirga</taxon>
    </lineage>
</organism>